<evidence type="ECO:0000313" key="2">
    <source>
        <dbReference type="WBParaSite" id="nRc.2.0.1.t35997-RA"/>
    </source>
</evidence>
<name>A0A915KBB1_ROMCU</name>
<dbReference type="AlphaFoldDB" id="A0A915KBB1"/>
<protein>
    <submittedName>
        <fullName evidence="2">Uncharacterized protein</fullName>
    </submittedName>
</protein>
<keyword evidence="1" id="KW-1185">Reference proteome</keyword>
<proteinExistence type="predicted"/>
<reference evidence="2" key="1">
    <citation type="submission" date="2022-11" db="UniProtKB">
        <authorList>
            <consortium name="WormBaseParasite"/>
        </authorList>
    </citation>
    <scope>IDENTIFICATION</scope>
</reference>
<organism evidence="1 2">
    <name type="scientific">Romanomermis culicivorax</name>
    <name type="common">Nematode worm</name>
    <dbReference type="NCBI Taxonomy" id="13658"/>
    <lineage>
        <taxon>Eukaryota</taxon>
        <taxon>Metazoa</taxon>
        <taxon>Ecdysozoa</taxon>
        <taxon>Nematoda</taxon>
        <taxon>Enoplea</taxon>
        <taxon>Dorylaimia</taxon>
        <taxon>Mermithida</taxon>
        <taxon>Mermithoidea</taxon>
        <taxon>Mermithidae</taxon>
        <taxon>Romanomermis</taxon>
    </lineage>
</organism>
<sequence length="71" mass="7798">MPIVTQAISAMHGKFLPAAENGLKDEMIGATIKFSKMSIQIPSSPLFRITKKIFVPIFRISPISYDKSGMA</sequence>
<accession>A0A915KBB1</accession>
<evidence type="ECO:0000313" key="1">
    <source>
        <dbReference type="Proteomes" id="UP000887565"/>
    </source>
</evidence>
<dbReference type="WBParaSite" id="nRc.2.0.1.t35997-RA">
    <property type="protein sequence ID" value="nRc.2.0.1.t35997-RA"/>
    <property type="gene ID" value="nRc.2.0.1.g35997"/>
</dbReference>
<dbReference type="Proteomes" id="UP000887565">
    <property type="component" value="Unplaced"/>
</dbReference>